<dbReference type="AlphaFoldDB" id="A0A6P4HXI5"/>
<dbReference type="GO" id="GO:0005694">
    <property type="term" value="C:chromosome"/>
    <property type="evidence" value="ECO:0007669"/>
    <property type="project" value="UniProtKB-SubCell"/>
</dbReference>
<feature type="domain" description="Chromo" evidence="6">
    <location>
        <begin position="24"/>
        <end position="77"/>
    </location>
</feature>
<organism evidence="7 8">
    <name type="scientific">Drosophila kikkawai</name>
    <name type="common">Fruit fly</name>
    <dbReference type="NCBI Taxonomy" id="30033"/>
    <lineage>
        <taxon>Eukaryota</taxon>
        <taxon>Metazoa</taxon>
        <taxon>Ecdysozoa</taxon>
        <taxon>Arthropoda</taxon>
        <taxon>Hexapoda</taxon>
        <taxon>Insecta</taxon>
        <taxon>Pterygota</taxon>
        <taxon>Neoptera</taxon>
        <taxon>Endopterygota</taxon>
        <taxon>Diptera</taxon>
        <taxon>Brachycera</taxon>
        <taxon>Muscomorpha</taxon>
        <taxon>Ephydroidea</taxon>
        <taxon>Drosophilidae</taxon>
        <taxon>Drosophila</taxon>
        <taxon>Sophophora</taxon>
    </lineage>
</organism>
<name>A0A6P4HXI5_DROKI</name>
<dbReference type="FunFam" id="2.40.50.40:FF:000031">
    <property type="entry name" value="Heterochromatin protein 1"/>
    <property type="match status" value="1"/>
</dbReference>
<dbReference type="PANTHER" id="PTHR22812">
    <property type="entry name" value="CHROMOBOX PROTEIN"/>
    <property type="match status" value="1"/>
</dbReference>
<evidence type="ECO:0000313" key="8">
    <source>
        <dbReference type="RefSeq" id="XP_017020415.1"/>
    </source>
</evidence>
<comment type="subcellular location">
    <subcellularLocation>
        <location evidence="2">Chromosome</location>
    </subcellularLocation>
    <subcellularLocation>
        <location evidence="1">Nucleus</location>
    </subcellularLocation>
</comment>
<evidence type="ECO:0000256" key="5">
    <source>
        <dbReference type="ARBA" id="ARBA00023242"/>
    </source>
</evidence>
<dbReference type="Proteomes" id="UP001652661">
    <property type="component" value="Chromosome 3R"/>
</dbReference>
<proteinExistence type="predicted"/>
<gene>
    <name evidence="8" type="primary">HP1e</name>
</gene>
<dbReference type="SMART" id="SM00298">
    <property type="entry name" value="CHROMO"/>
    <property type="match status" value="2"/>
</dbReference>
<evidence type="ECO:0000256" key="1">
    <source>
        <dbReference type="ARBA" id="ARBA00004123"/>
    </source>
</evidence>
<keyword evidence="5" id="KW-0539">Nucleus</keyword>
<dbReference type="PROSITE" id="PS50013">
    <property type="entry name" value="CHROMO_2"/>
    <property type="match status" value="1"/>
</dbReference>
<evidence type="ECO:0000256" key="4">
    <source>
        <dbReference type="ARBA" id="ARBA00022737"/>
    </source>
</evidence>
<dbReference type="RefSeq" id="XP_017020415.1">
    <property type="nucleotide sequence ID" value="XM_017164926.3"/>
</dbReference>
<evidence type="ECO:0000256" key="3">
    <source>
        <dbReference type="ARBA" id="ARBA00022454"/>
    </source>
</evidence>
<dbReference type="SMART" id="SM00300">
    <property type="entry name" value="ChSh"/>
    <property type="match status" value="1"/>
</dbReference>
<dbReference type="Gene3D" id="2.40.50.40">
    <property type="match status" value="2"/>
</dbReference>
<keyword evidence="7" id="KW-1185">Reference proteome</keyword>
<keyword evidence="3" id="KW-0158">Chromosome</keyword>
<dbReference type="Pfam" id="PF00385">
    <property type="entry name" value="Chromo"/>
    <property type="match status" value="1"/>
</dbReference>
<keyword evidence="4" id="KW-0677">Repeat</keyword>
<dbReference type="Pfam" id="PF01393">
    <property type="entry name" value="Chromo_shadow"/>
    <property type="match status" value="1"/>
</dbReference>
<evidence type="ECO:0000256" key="2">
    <source>
        <dbReference type="ARBA" id="ARBA00004286"/>
    </source>
</evidence>
<dbReference type="CDD" id="cd00024">
    <property type="entry name" value="CD_CSD"/>
    <property type="match status" value="1"/>
</dbReference>
<dbReference type="OrthoDB" id="5376140at2759"/>
<evidence type="ECO:0000259" key="6">
    <source>
        <dbReference type="PROSITE" id="PS50013"/>
    </source>
</evidence>
<dbReference type="InterPro" id="IPR000953">
    <property type="entry name" value="Chromo/chromo_shadow_dom"/>
</dbReference>
<accession>A0A6P4HXI5</accession>
<dbReference type="InterPro" id="IPR008251">
    <property type="entry name" value="Chromo_shadow_dom"/>
</dbReference>
<dbReference type="InterPro" id="IPR051219">
    <property type="entry name" value="Heterochromatin_chromo-domain"/>
</dbReference>
<dbReference type="GO" id="GO:0005634">
    <property type="term" value="C:nucleus"/>
    <property type="evidence" value="ECO:0007669"/>
    <property type="project" value="UniProtKB-SubCell"/>
</dbReference>
<dbReference type="InterPro" id="IPR016197">
    <property type="entry name" value="Chromo-like_dom_sf"/>
</dbReference>
<reference evidence="8" key="1">
    <citation type="submission" date="2025-08" db="UniProtKB">
        <authorList>
            <consortium name="RefSeq"/>
        </authorList>
    </citation>
    <scope>IDENTIFICATION</scope>
    <source>
        <strain evidence="8">14028-0561.14</strain>
        <tissue evidence="8">Whole fly</tissue>
    </source>
</reference>
<evidence type="ECO:0000313" key="7">
    <source>
        <dbReference type="Proteomes" id="UP001652661"/>
    </source>
</evidence>
<dbReference type="InterPro" id="IPR023780">
    <property type="entry name" value="Chromo_domain"/>
</dbReference>
<dbReference type="SUPFAM" id="SSF54160">
    <property type="entry name" value="Chromo domain-like"/>
    <property type="match status" value="2"/>
</dbReference>
<sequence>MSKKDESSSDSSENIIDFDSSTEFVVEKILDRRTYRGHLQYLVKWKNCTEEDNTWEMAASLVELIQGCDLLIKSYEKLQTPSSRRELNIIYENKAKRLKIDPSIVLESPFSRDFKAEEILKGYKNNGEVSFLIKFWHLKQPQVVPSCIAYVEIPQMVLRFYEKHSDFPSSQAALSSDQQWNSYFS</sequence>
<protein>
    <submittedName>
        <fullName evidence="8">Heterochromatin protein 1 isoform X1</fullName>
    </submittedName>
</protein>